<evidence type="ECO:0000259" key="2">
    <source>
        <dbReference type="Pfam" id="PF13538"/>
    </source>
</evidence>
<evidence type="ECO:0000256" key="1">
    <source>
        <dbReference type="ARBA" id="ARBA00034923"/>
    </source>
</evidence>
<dbReference type="InterPro" id="IPR027785">
    <property type="entry name" value="UvrD-like_helicase_C"/>
</dbReference>
<dbReference type="Pfam" id="PF13538">
    <property type="entry name" value="UvrD_C_2"/>
    <property type="match status" value="1"/>
</dbReference>
<dbReference type="InterPro" id="IPR000212">
    <property type="entry name" value="DNA_helicase_UvrD/REP"/>
</dbReference>
<dbReference type="SUPFAM" id="SSF52540">
    <property type="entry name" value="P-loop containing nucleoside triphosphate hydrolases"/>
    <property type="match status" value="1"/>
</dbReference>
<protein>
    <recommendedName>
        <fullName evidence="1">DNA 3'-5' helicase II</fullName>
    </recommendedName>
</protein>
<dbReference type="PANTHER" id="PTHR11070">
    <property type="entry name" value="UVRD / RECB / PCRA DNA HELICASE FAMILY MEMBER"/>
    <property type="match status" value="1"/>
</dbReference>
<name>A0ABX2FWR9_9BURK</name>
<dbReference type="PANTHER" id="PTHR11070:SF2">
    <property type="entry name" value="ATP-DEPENDENT DNA HELICASE SRS2"/>
    <property type="match status" value="1"/>
</dbReference>
<comment type="caution">
    <text evidence="3">The sequence shown here is derived from an EMBL/GenBank/DDBJ whole genome shotgun (WGS) entry which is preliminary data.</text>
</comment>
<proteinExistence type="predicted"/>
<keyword evidence="4" id="KW-1185">Reference proteome</keyword>
<dbReference type="Proteomes" id="UP001516061">
    <property type="component" value="Unassembled WGS sequence"/>
</dbReference>
<sequence length="980" mass="109854">MKLSSKKQVEYSIEELSILEKVIDYADQQKRDARNVSEGVGDDFARQAILAMRRDVSIYDQLRKNGYVKTVIIDTELAGRVVIRLTPVEASTTGTGAEISGPHSPLGRLAVIALFGYEGESVKWGEYRVNEVRLFDRFDGVDFEVNVKNFLRMQVDGDQGSAEIKNLRQFVKGGAVDNLLYIKCDEVEKSENPDGVVDQIGIQSDLREKSNLRFASDLLVSKERSDAGDDLFLEIDYDLDDDFRIGSGDSASDGYFGLNERFFSNQTIDQSRIISRSPMGPMFVEGVAGSGKTSAALGRMKMLTTFDMRAVTDEKSFYQILGAEHDYWAKEYAGEFSQISCVGFVRTGELISYLRETCKRLDMHDLPVFEFGDLRAKLIKHYQLTSGGGRTWMGSTDDEVVSPDITTMNWLHATDQAMSRYLSQHLMKQLPKLDELVCVFDEKFRGQVKRVGIPALALLTNRLKEICEELSLPAKLGEFSLDGLASRIGVMWDELRKRVMDPNLLWVEVGTQSFFAADARALAEQMIFKKAALYRRSGQRMVFADARGIVDKALRFCRAPKGPEVSLDVNSIALLKAGQLFVRDARGEDFPCVVVGLNQLYLALSPESTEKIFQRIDNQLQPLSIQKGLGRLKLPVHGGGNSTPDSVFTQRILTRLMAPFQALPDLYLEALCGYMECFPSRDLVKATSNRLVNLRLKEEDKDLLLCVAHVLCRGYSQKAFKSLLAPQGYQAVFVDEVQDFTEQQVYLMVQQANKKYRAVTVVGDLAQKLHHGNSIDVEACFPGQSVPRVKLSDNLRQTNVPGLSLFSAIFRSVFNGDALPAHKIVLRAKADGDAVVRPKIVKCVDNSEVDAEILSALKKINDHHTVAVLFPNSKIAERTYKRMMGVLREEMIDAEISETVNLSRRHVRHFADVANAKGLEFDDVLLVHTESFDFDAISDINRFYVGITRARRSLTLVHRKSSVHGKLLAVIKKFDALLKN</sequence>
<dbReference type="InterPro" id="IPR027417">
    <property type="entry name" value="P-loop_NTPase"/>
</dbReference>
<accession>A0ABX2FWR9</accession>
<dbReference type="Gene3D" id="3.40.50.300">
    <property type="entry name" value="P-loop containing nucleotide triphosphate hydrolases"/>
    <property type="match status" value="2"/>
</dbReference>
<feature type="domain" description="UvrD-like helicase C-terminal" evidence="2">
    <location>
        <begin position="912"/>
        <end position="957"/>
    </location>
</feature>
<organism evidence="3 4">
    <name type="scientific">Sphaerotilus uruguayifluvii</name>
    <dbReference type="NCBI Taxonomy" id="2735897"/>
    <lineage>
        <taxon>Bacteria</taxon>
        <taxon>Pseudomonadati</taxon>
        <taxon>Pseudomonadota</taxon>
        <taxon>Betaproteobacteria</taxon>
        <taxon>Burkholderiales</taxon>
        <taxon>Sphaerotilaceae</taxon>
        <taxon>Sphaerotilus</taxon>
    </lineage>
</organism>
<reference evidence="3 4" key="1">
    <citation type="submission" date="2020-05" db="EMBL/GenBank/DDBJ databases">
        <title>Genomic Encyclopedia of Type Strains, Phase IV (KMG-V): Genome sequencing to study the core and pangenomes of soil and plant-associated prokaryotes.</title>
        <authorList>
            <person name="Whitman W."/>
        </authorList>
    </citation>
    <scope>NUCLEOTIDE SEQUENCE [LARGE SCALE GENOMIC DNA]</scope>
    <source>
        <strain evidence="3 4">C29</strain>
    </source>
</reference>
<dbReference type="RefSeq" id="WP_173803372.1">
    <property type="nucleotide sequence ID" value="NZ_JABSNM010000001.1"/>
</dbReference>
<evidence type="ECO:0000313" key="3">
    <source>
        <dbReference type="EMBL" id="NRT54407.1"/>
    </source>
</evidence>
<dbReference type="EMBL" id="JABSNM010000001">
    <property type="protein sequence ID" value="NRT54407.1"/>
    <property type="molecule type" value="Genomic_DNA"/>
</dbReference>
<evidence type="ECO:0000313" key="4">
    <source>
        <dbReference type="Proteomes" id="UP001516061"/>
    </source>
</evidence>
<gene>
    <name evidence="3" type="ORF">HNQ01_000114</name>
</gene>